<keyword evidence="1" id="KW-0472">Membrane</keyword>
<dbReference type="EMBL" id="CP049257">
    <property type="protein sequence ID" value="QIG43876.1"/>
    <property type="molecule type" value="Genomic_DNA"/>
</dbReference>
<keyword evidence="1" id="KW-1133">Transmembrane helix</keyword>
<proteinExistence type="predicted"/>
<evidence type="ECO:0000313" key="3">
    <source>
        <dbReference type="Proteomes" id="UP000502996"/>
    </source>
</evidence>
<sequence>MTSGARTHPPVPLLGAATLVALQALALVVLGVVEVVSADSERVALAVTTTLFFVLLAAGLAACARGLVQVSSWARGPVVAAELIGLLLAYSFWGGGTTPVALALLAVSALTLVGVLHPASTQALAAGDEPDEL</sequence>
<keyword evidence="1" id="KW-0812">Transmembrane</keyword>
<gene>
    <name evidence="2" type="ORF">G5V58_14835</name>
</gene>
<organism evidence="2 3">
    <name type="scientific">Nocardioides anomalus</name>
    <dbReference type="NCBI Taxonomy" id="2712223"/>
    <lineage>
        <taxon>Bacteria</taxon>
        <taxon>Bacillati</taxon>
        <taxon>Actinomycetota</taxon>
        <taxon>Actinomycetes</taxon>
        <taxon>Propionibacteriales</taxon>
        <taxon>Nocardioidaceae</taxon>
        <taxon>Nocardioides</taxon>
    </lineage>
</organism>
<evidence type="ECO:0000313" key="2">
    <source>
        <dbReference type="EMBL" id="QIG43876.1"/>
    </source>
</evidence>
<dbReference type="KEGG" id="nano:G5V58_14835"/>
<feature type="transmembrane region" description="Helical" evidence="1">
    <location>
        <begin position="42"/>
        <end position="64"/>
    </location>
</feature>
<protein>
    <submittedName>
        <fullName evidence="2">Uncharacterized protein</fullName>
    </submittedName>
</protein>
<accession>A0A6G6WF94</accession>
<feature type="transmembrane region" description="Helical" evidence="1">
    <location>
        <begin position="76"/>
        <end position="93"/>
    </location>
</feature>
<dbReference type="Proteomes" id="UP000502996">
    <property type="component" value="Chromosome"/>
</dbReference>
<evidence type="ECO:0000256" key="1">
    <source>
        <dbReference type="SAM" id="Phobius"/>
    </source>
</evidence>
<feature type="transmembrane region" description="Helical" evidence="1">
    <location>
        <begin position="99"/>
        <end position="116"/>
    </location>
</feature>
<dbReference type="AlphaFoldDB" id="A0A6G6WF94"/>
<reference evidence="2 3" key="1">
    <citation type="submission" date="2020-02" db="EMBL/GenBank/DDBJ databases">
        <title>Full genome sequence of Nocardioides sp. R-3366.</title>
        <authorList>
            <person name="Im W.-T."/>
        </authorList>
    </citation>
    <scope>NUCLEOTIDE SEQUENCE [LARGE SCALE GENOMIC DNA]</scope>
    <source>
        <strain evidence="2 3">R-3366</strain>
    </source>
</reference>
<name>A0A6G6WF94_9ACTN</name>
<keyword evidence="3" id="KW-1185">Reference proteome</keyword>
<dbReference type="RefSeq" id="WP_165234216.1">
    <property type="nucleotide sequence ID" value="NZ_CP049257.1"/>
</dbReference>